<dbReference type="InterPro" id="IPR013892">
    <property type="entry name" value="Cyt_c_biogenesis_Cmc1-like"/>
</dbReference>
<dbReference type="Pfam" id="PF08583">
    <property type="entry name" value="Cmc1"/>
    <property type="match status" value="1"/>
</dbReference>
<keyword evidence="2" id="KW-1015">Disulfide bond</keyword>
<dbReference type="EMBL" id="OZ034832">
    <property type="protein sequence ID" value="CAL1689522.1"/>
    <property type="molecule type" value="Genomic_DNA"/>
</dbReference>
<dbReference type="Proteomes" id="UP001497644">
    <property type="component" value="Chromosome 9"/>
</dbReference>
<evidence type="ECO:0000256" key="3">
    <source>
        <dbReference type="RuleBase" id="RU364104"/>
    </source>
</evidence>
<gene>
    <name evidence="4" type="ORF">LPLAT_LOCUS14431</name>
</gene>
<name>A0AAV2PAH6_9HYME</name>
<protein>
    <recommendedName>
        <fullName evidence="3">COX assembly mitochondrial protein</fullName>
    </recommendedName>
</protein>
<comment type="subcellular location">
    <subcellularLocation>
        <location evidence="3">Mitochondrion</location>
    </subcellularLocation>
</comment>
<evidence type="ECO:0000256" key="2">
    <source>
        <dbReference type="ARBA" id="ARBA00023157"/>
    </source>
</evidence>
<dbReference type="GO" id="GO:0005739">
    <property type="term" value="C:mitochondrion"/>
    <property type="evidence" value="ECO:0007669"/>
    <property type="project" value="UniProtKB-SubCell"/>
</dbReference>
<accession>A0AAV2PAH6</accession>
<organism evidence="4 5">
    <name type="scientific">Lasius platythorax</name>
    <dbReference type="NCBI Taxonomy" id="488582"/>
    <lineage>
        <taxon>Eukaryota</taxon>
        <taxon>Metazoa</taxon>
        <taxon>Ecdysozoa</taxon>
        <taxon>Arthropoda</taxon>
        <taxon>Hexapoda</taxon>
        <taxon>Insecta</taxon>
        <taxon>Pterygota</taxon>
        <taxon>Neoptera</taxon>
        <taxon>Endopterygota</taxon>
        <taxon>Hymenoptera</taxon>
        <taxon>Apocrita</taxon>
        <taxon>Aculeata</taxon>
        <taxon>Formicoidea</taxon>
        <taxon>Formicidae</taxon>
        <taxon>Formicinae</taxon>
        <taxon>Lasius</taxon>
        <taxon>Lasius</taxon>
    </lineage>
</organism>
<evidence type="ECO:0000256" key="1">
    <source>
        <dbReference type="ARBA" id="ARBA00007347"/>
    </source>
</evidence>
<keyword evidence="3" id="KW-0496">Mitochondrion</keyword>
<proteinExistence type="inferred from homology"/>
<dbReference type="AlphaFoldDB" id="A0AAV2PAH6"/>
<comment type="similarity">
    <text evidence="1 3">Belongs to the CMC family.</text>
</comment>
<evidence type="ECO:0000313" key="5">
    <source>
        <dbReference type="Proteomes" id="UP001497644"/>
    </source>
</evidence>
<keyword evidence="5" id="KW-1185">Reference proteome</keyword>
<sequence length="79" mass="9740">MMNYKSLAAHNSACNWIFYKFQDCENEHPYRRFLGYCEHIQKQMKECIKEQREIRRKESAEFRYKRLEGRGIKQQESSN</sequence>
<evidence type="ECO:0000313" key="4">
    <source>
        <dbReference type="EMBL" id="CAL1689522.1"/>
    </source>
</evidence>
<reference evidence="4" key="1">
    <citation type="submission" date="2024-04" db="EMBL/GenBank/DDBJ databases">
        <authorList>
            <consortium name="Molecular Ecology Group"/>
        </authorList>
    </citation>
    <scope>NUCLEOTIDE SEQUENCE</scope>
</reference>